<feature type="transmembrane region" description="Helical" evidence="1">
    <location>
        <begin position="87"/>
        <end position="109"/>
    </location>
</feature>
<feature type="transmembrane region" description="Helical" evidence="1">
    <location>
        <begin position="193"/>
        <end position="214"/>
    </location>
</feature>
<feature type="transmembrane region" description="Helical" evidence="1">
    <location>
        <begin position="277"/>
        <end position="297"/>
    </location>
</feature>
<keyword evidence="1" id="KW-0472">Membrane</keyword>
<dbReference type="RefSeq" id="WP_006048637.1">
    <property type="nucleotide sequence ID" value="NZ_ABLD01000004.1"/>
</dbReference>
<feature type="transmembrane region" description="Helical" evidence="1">
    <location>
        <begin position="249"/>
        <end position="270"/>
    </location>
</feature>
<organism evidence="2 3">
    <name type="scientific">Paraburkholderia graminis (strain ATCC 700544 / DSM 17151 / LMG 18924 / NCIMB 13744 / C4D1M)</name>
    <dbReference type="NCBI Taxonomy" id="396598"/>
    <lineage>
        <taxon>Bacteria</taxon>
        <taxon>Pseudomonadati</taxon>
        <taxon>Pseudomonadota</taxon>
        <taxon>Betaproteobacteria</taxon>
        <taxon>Burkholderiales</taxon>
        <taxon>Burkholderiaceae</taxon>
        <taxon>Paraburkholderia</taxon>
    </lineage>
</organism>
<sequence length="490" mass="55644">MSMQRLRRYVLENALLLAATIAVGGFLAWQNRNFQLDDALIYLRYLRNLFDGNGLTYNTGDRFNGLTSPLYSYLLIVANLIAGNLQYATIFLSFLFLCAAAITGAHLLCDNKYEQILCALLVVSFNYFYDTFGMETSLFLFLTALALILYGRDQFFPLGVVLGLLFITRSEGVFLGAVLVGDYVLRTKKPPHAKYFIAPAILLAGNFLFNYYYYGAFLPATGNAKIGQGKSGFWGEGLIFLHVQYMKDAFLGGSFKLLSFMVPVGLLGMLTSLRKMSVRLVLGYLILLGAFYVFLHIPNYHWYYAPFYFFWLLFVSVGAWKVLKFTYVRSQESAVFMTLFLAFFLITAAFGYRSFQISNVQRGSMDAYRNIGGWLKDNTVNNSVIAMVEIGTVGWYSHRYIIDILGLTNRYNADYIARGDVYSWLSKYSPDYILVHQPLWRFEVSVNCLLESGAYAPVEAFNFAGYRLLKKGDSPETQRRIKVCSKGPRT</sequence>
<evidence type="ECO:0008006" key="4">
    <source>
        <dbReference type="Google" id="ProtNLM"/>
    </source>
</evidence>
<feature type="transmembrane region" description="Helical" evidence="1">
    <location>
        <begin position="155"/>
        <end position="181"/>
    </location>
</feature>
<comment type="caution">
    <text evidence="2">The sequence shown here is derived from an EMBL/GenBank/DDBJ whole genome shotgun (WGS) entry which is preliminary data.</text>
</comment>
<dbReference type="Proteomes" id="UP000005045">
    <property type="component" value="Unassembled WGS sequence"/>
</dbReference>
<dbReference type="OrthoDB" id="9113835at2"/>
<dbReference type="EMBL" id="ABLD01000004">
    <property type="protein sequence ID" value="EDT11554.1"/>
    <property type="molecule type" value="Genomic_DNA"/>
</dbReference>
<evidence type="ECO:0000313" key="3">
    <source>
        <dbReference type="Proteomes" id="UP000005045"/>
    </source>
</evidence>
<dbReference type="GeneID" id="97000596"/>
<feature type="transmembrane region" description="Helical" evidence="1">
    <location>
        <begin position="303"/>
        <end position="323"/>
    </location>
</feature>
<feature type="transmembrane region" description="Helical" evidence="1">
    <location>
        <begin position="9"/>
        <end position="29"/>
    </location>
</feature>
<name>B1FXL1_PARG4</name>
<protein>
    <recommendedName>
        <fullName evidence="4">Glycosyltransferase RgtA/B/C/D-like domain-containing protein</fullName>
    </recommendedName>
</protein>
<accession>B1FXL1</accession>
<keyword evidence="1" id="KW-0812">Transmembrane</keyword>
<reference evidence="2 3" key="1">
    <citation type="submission" date="2008-03" db="EMBL/GenBank/DDBJ databases">
        <title>Sequencing of the draft genome and assembly of Burkholderia graminis C4D1M.</title>
        <authorList>
            <consortium name="US DOE Joint Genome Institute (JGI-PGF)"/>
            <person name="Copeland A."/>
            <person name="Lucas S."/>
            <person name="Lapidus A."/>
            <person name="Glavina del Rio T."/>
            <person name="Dalin E."/>
            <person name="Tice H."/>
            <person name="Bruce D."/>
            <person name="Goodwin L."/>
            <person name="Pitluck S."/>
            <person name="Larimer F."/>
            <person name="Land M.L."/>
            <person name="Hauser L."/>
            <person name="Tiedje J."/>
            <person name="Richardson P."/>
        </authorList>
    </citation>
    <scope>NUCLEOTIDE SEQUENCE [LARGE SCALE GENOMIC DNA]</scope>
    <source>
        <strain evidence="3">ATCC 700544 / DSM 17151 / LMG 18924 / NCIMB 13744 / C4D1M</strain>
    </source>
</reference>
<evidence type="ECO:0000313" key="2">
    <source>
        <dbReference type="EMBL" id="EDT11554.1"/>
    </source>
</evidence>
<keyword evidence="3" id="KW-1185">Reference proteome</keyword>
<feature type="transmembrane region" description="Helical" evidence="1">
    <location>
        <begin position="335"/>
        <end position="355"/>
    </location>
</feature>
<gene>
    <name evidence="2" type="ORF">BgramDRAFT_2079</name>
</gene>
<dbReference type="AlphaFoldDB" id="B1FXL1"/>
<evidence type="ECO:0000256" key="1">
    <source>
        <dbReference type="SAM" id="Phobius"/>
    </source>
</evidence>
<keyword evidence="1" id="KW-1133">Transmembrane helix</keyword>
<proteinExistence type="predicted"/>
<feature type="transmembrane region" description="Helical" evidence="1">
    <location>
        <begin position="116"/>
        <end position="149"/>
    </location>
</feature>